<dbReference type="InterPro" id="IPR047762">
    <property type="entry name" value="EHMT_CRR"/>
</dbReference>
<dbReference type="GO" id="GO:0032259">
    <property type="term" value="P:methylation"/>
    <property type="evidence" value="ECO:0007669"/>
    <property type="project" value="UniProtKB-KW"/>
</dbReference>
<dbReference type="Pfam" id="PF00856">
    <property type="entry name" value="SET"/>
    <property type="match status" value="1"/>
</dbReference>
<dbReference type="Proteomes" id="UP000007754">
    <property type="component" value="Unplaced"/>
</dbReference>
<evidence type="ECO:0000256" key="2">
    <source>
        <dbReference type="ARBA" id="ARBA00022454"/>
    </source>
</evidence>
<dbReference type="CDD" id="cd10533">
    <property type="entry name" value="SET_EHMT2"/>
    <property type="match status" value="1"/>
</dbReference>
<dbReference type="GO" id="GO:0008270">
    <property type="term" value="F:zinc ion binding"/>
    <property type="evidence" value="ECO:0007669"/>
    <property type="project" value="InterPro"/>
</dbReference>
<evidence type="ECO:0000256" key="4">
    <source>
        <dbReference type="ARBA" id="ARBA00022679"/>
    </source>
</evidence>
<dbReference type="GO" id="GO:0000122">
    <property type="term" value="P:negative regulation of transcription by RNA polymerase II"/>
    <property type="evidence" value="ECO:0007669"/>
    <property type="project" value="TreeGrafter"/>
</dbReference>
<feature type="repeat" description="ANK" evidence="7">
    <location>
        <begin position="428"/>
        <end position="460"/>
    </location>
</feature>
<reference evidence="12" key="2">
    <citation type="submission" date="2025-09" db="UniProtKB">
        <authorList>
            <consortium name="Ensembl"/>
        </authorList>
    </citation>
    <scope>IDENTIFICATION</scope>
</reference>
<keyword evidence="3" id="KW-0489">Methyltransferase</keyword>
<evidence type="ECO:0000313" key="13">
    <source>
        <dbReference type="Proteomes" id="UP000007754"/>
    </source>
</evidence>
<dbReference type="Gene3D" id="1.25.40.20">
    <property type="entry name" value="Ankyrin repeat-containing domain"/>
    <property type="match status" value="1"/>
</dbReference>
<dbReference type="SMART" id="SM00317">
    <property type="entry name" value="SET"/>
    <property type="match status" value="1"/>
</dbReference>
<proteinExistence type="predicted"/>
<evidence type="ECO:0000259" key="10">
    <source>
        <dbReference type="PROSITE" id="PS50867"/>
    </source>
</evidence>
<keyword evidence="13" id="KW-1185">Reference proteome</keyword>
<evidence type="ECO:0000256" key="1">
    <source>
        <dbReference type="ARBA" id="ARBA00004286"/>
    </source>
</evidence>
<dbReference type="Pfam" id="PF12796">
    <property type="entry name" value="Ank_2"/>
    <property type="match status" value="2"/>
</dbReference>
<feature type="region of interest" description="Disordered" evidence="8">
    <location>
        <begin position="755"/>
        <end position="779"/>
    </location>
</feature>
<dbReference type="InterPro" id="IPR043550">
    <property type="entry name" value="EHMT1/EHMT2"/>
</dbReference>
<evidence type="ECO:0000259" key="11">
    <source>
        <dbReference type="PROSITE" id="PS50868"/>
    </source>
</evidence>
<feature type="region of interest" description="Disordered" evidence="8">
    <location>
        <begin position="150"/>
        <end position="228"/>
    </location>
</feature>
<keyword evidence="6" id="KW-0156">Chromatin regulator</keyword>
<dbReference type="InterPro" id="IPR038034">
    <property type="entry name" value="SET_EHMT2"/>
</dbReference>
<dbReference type="AlphaFoldDB" id="A0A674HFU7"/>
<dbReference type="PROSITE" id="PS50280">
    <property type="entry name" value="SET"/>
    <property type="match status" value="1"/>
</dbReference>
<feature type="domain" description="SET" evidence="9">
    <location>
        <begin position="616"/>
        <end position="733"/>
    </location>
</feature>
<dbReference type="SUPFAM" id="SSF48403">
    <property type="entry name" value="Ankyrin repeat"/>
    <property type="match status" value="1"/>
</dbReference>
<evidence type="ECO:0000256" key="7">
    <source>
        <dbReference type="PROSITE-ProRule" id="PRU00023"/>
    </source>
</evidence>
<feature type="repeat" description="ANK" evidence="7">
    <location>
        <begin position="350"/>
        <end position="374"/>
    </location>
</feature>
<dbReference type="GO" id="GO:0005634">
    <property type="term" value="C:nucleus"/>
    <property type="evidence" value="ECO:0007669"/>
    <property type="project" value="InterPro"/>
</dbReference>
<dbReference type="SMART" id="SM00468">
    <property type="entry name" value="PreSET"/>
    <property type="match status" value="1"/>
</dbReference>
<dbReference type="PANTHER" id="PTHR46307">
    <property type="entry name" value="G9A, ISOFORM B"/>
    <property type="match status" value="1"/>
</dbReference>
<keyword evidence="2" id="KW-0158">Chromosome</keyword>
<name>A0A674HFU7_TAEGU</name>
<dbReference type="InterPro" id="IPR036770">
    <property type="entry name" value="Ankyrin_rpt-contain_sf"/>
</dbReference>
<dbReference type="FunFam" id="2.170.270.10:FF:000005">
    <property type="entry name" value="Euchromatic histone-lysine N-methyltransferase 2"/>
    <property type="match status" value="1"/>
</dbReference>
<feature type="repeat" description="ANK" evidence="7">
    <location>
        <begin position="284"/>
        <end position="316"/>
    </location>
</feature>
<dbReference type="InParanoid" id="A0A674HFU7"/>
<evidence type="ECO:0000256" key="8">
    <source>
        <dbReference type="SAM" id="MobiDB-lite"/>
    </source>
</evidence>
<evidence type="ECO:0000259" key="9">
    <source>
        <dbReference type="PROSITE" id="PS50280"/>
    </source>
</evidence>
<evidence type="ECO:0008006" key="14">
    <source>
        <dbReference type="Google" id="ProtNLM"/>
    </source>
</evidence>
<keyword evidence="4" id="KW-0808">Transferase</keyword>
<evidence type="ECO:0000313" key="12">
    <source>
        <dbReference type="Ensembl" id="ENSTGUP00000033851.1"/>
    </source>
</evidence>
<dbReference type="InterPro" id="IPR002110">
    <property type="entry name" value="Ankyrin_rpt"/>
</dbReference>
<dbReference type="PANTHER" id="PTHR46307:SF1">
    <property type="entry name" value="HISTONE-LYSINE N-METHYLTRANSFERASE EHMT2"/>
    <property type="match status" value="1"/>
</dbReference>
<keyword evidence="5" id="KW-0949">S-adenosyl-L-methionine</keyword>
<protein>
    <recommendedName>
        <fullName evidence="14">Euchromatic histone lysine methyltransferase 2</fullName>
    </recommendedName>
</protein>
<organism evidence="12 13">
    <name type="scientific">Taeniopygia guttata</name>
    <name type="common">Zebra finch</name>
    <name type="synonym">Poephila guttata</name>
    <dbReference type="NCBI Taxonomy" id="59729"/>
    <lineage>
        <taxon>Eukaryota</taxon>
        <taxon>Metazoa</taxon>
        <taxon>Chordata</taxon>
        <taxon>Craniata</taxon>
        <taxon>Vertebrata</taxon>
        <taxon>Euteleostomi</taxon>
        <taxon>Archelosauria</taxon>
        <taxon>Archosauria</taxon>
        <taxon>Dinosauria</taxon>
        <taxon>Saurischia</taxon>
        <taxon>Theropoda</taxon>
        <taxon>Coelurosauria</taxon>
        <taxon>Aves</taxon>
        <taxon>Neognathae</taxon>
        <taxon>Neoaves</taxon>
        <taxon>Telluraves</taxon>
        <taxon>Australaves</taxon>
        <taxon>Passeriformes</taxon>
        <taxon>Passeroidea</taxon>
        <taxon>Estrildidae</taxon>
        <taxon>Estrildinae</taxon>
        <taxon>Taeniopygia</taxon>
    </lineage>
</organism>
<dbReference type="Pfam" id="PF05033">
    <property type="entry name" value="Pre-SET"/>
    <property type="match status" value="1"/>
</dbReference>
<feature type="compositionally biased region" description="Pro residues" evidence="8">
    <location>
        <begin position="768"/>
        <end position="779"/>
    </location>
</feature>
<keyword evidence="7" id="KW-0040">ANK repeat</keyword>
<feature type="domain" description="Pre-SET" evidence="10">
    <location>
        <begin position="550"/>
        <end position="613"/>
    </location>
</feature>
<dbReference type="PROSITE" id="PS50867">
    <property type="entry name" value="PRE_SET"/>
    <property type="match status" value="1"/>
</dbReference>
<dbReference type="InterPro" id="IPR007728">
    <property type="entry name" value="Pre-SET_dom"/>
</dbReference>
<dbReference type="PROSITE" id="PS50297">
    <property type="entry name" value="ANK_REP_REGION"/>
    <property type="match status" value="4"/>
</dbReference>
<dbReference type="OMA" id="KCHECLS"/>
<feature type="compositionally biased region" description="Low complexity" evidence="8">
    <location>
        <begin position="204"/>
        <end position="223"/>
    </location>
</feature>
<feature type="domain" description="Post-SET" evidence="11">
    <location>
        <begin position="742"/>
        <end position="758"/>
    </location>
</feature>
<sequence length="779" mass="86264">MPFLSLFAPFLPRGRSWSAPWCQPDPKSPQTVPKSPQTVPKVPLLIPKSPLLIHNQALGFWGHFMTILCHFCPFLPHFSPGDVPGVPPWCQCDPRSPQTVPKCPLIVPKGTFLECHPDVRIGHRFHRSCVSRLGGLIFCPHCGEDASEAQEVTLPRPEGTPGVAPAPPGPPRPRAETPAPSARMRGQGEGRAPRPDPRAEPIDSSGGPALALPSGGALSARGLPPGPAREHLEKALLGQEAERRKKLRFHPRQLYLSVKQGELGRVILMLLDNLDPNFQSDAQSKRSALHAAAQKGHLEICHLLLQAGANINAVDKQRRTPLMEAVANDQLDTARYLLQRGGCAYSQEEDGSTCLHHAAKNGNLEMVELLLSTGQVDVNAQDSGGWTPIIWAAEHKHIEVIRRLLTRGADVTLTDNVSTWGVMGSRGHGDTPLHIAARESYHDCVSLFLSRGADPEVRNKEGDSPLDLSPERSDVWVALTLNRKLRQGAAGRGLRTERIVSRDVARGHENVPIPCVNGVDEEPCPQDYKYIAENCETSTMNIDHNITHLQHCTCQDDCSSSNCLCGQLSIRCWYDKDGRLLQEFNKIEPPLIFECNQACTCWRSCKNRVVQSGIKVRLQLYRTAKMGWGVRALQAIPPGTFICEYVGELISDAEADVREDDSYLFDLDNKDGEVYCIDARYYGNVSRFINHLCDPNIIPVRVFMLHQDLRFPRIAFFSSRHIRPGEELGFDYGDRFWDIKSKYFPCQCGSEKCKHSAEAGGGRGDPPELLPPLLPLPPP</sequence>
<dbReference type="GO" id="GO:0000785">
    <property type="term" value="C:chromatin"/>
    <property type="evidence" value="ECO:0007669"/>
    <property type="project" value="TreeGrafter"/>
</dbReference>
<dbReference type="Ensembl" id="ENSTGUT00000038615.1">
    <property type="protein sequence ID" value="ENSTGUP00000033851.1"/>
    <property type="gene ID" value="ENSTGUG00000026046.1"/>
</dbReference>
<evidence type="ECO:0000256" key="6">
    <source>
        <dbReference type="ARBA" id="ARBA00022853"/>
    </source>
</evidence>
<dbReference type="PROSITE" id="PS50868">
    <property type="entry name" value="POST_SET"/>
    <property type="match status" value="1"/>
</dbReference>
<dbReference type="GO" id="GO:0046974">
    <property type="term" value="F:histone H3K9 methyltransferase activity"/>
    <property type="evidence" value="ECO:0007669"/>
    <property type="project" value="TreeGrafter"/>
</dbReference>
<evidence type="ECO:0000256" key="5">
    <source>
        <dbReference type="ARBA" id="ARBA00022691"/>
    </source>
</evidence>
<feature type="repeat" description="ANK" evidence="7">
    <location>
        <begin position="384"/>
        <end position="416"/>
    </location>
</feature>
<dbReference type="PROSITE" id="PS50088">
    <property type="entry name" value="ANK_REPEAT"/>
    <property type="match status" value="4"/>
</dbReference>
<dbReference type="PRINTS" id="PR01415">
    <property type="entry name" value="ANKYRIN"/>
</dbReference>
<dbReference type="InterPro" id="IPR003616">
    <property type="entry name" value="Post-SET_dom"/>
</dbReference>
<feature type="compositionally biased region" description="Basic and acidic residues" evidence="8">
    <location>
        <begin position="186"/>
        <end position="201"/>
    </location>
</feature>
<evidence type="ECO:0000256" key="3">
    <source>
        <dbReference type="ARBA" id="ARBA00022603"/>
    </source>
</evidence>
<dbReference type="Pfam" id="PF21533">
    <property type="entry name" value="EHMT1-2_CRR"/>
    <property type="match status" value="1"/>
</dbReference>
<dbReference type="GeneTree" id="ENSGT00940000159459"/>
<dbReference type="Pfam" id="PF00023">
    <property type="entry name" value="Ank"/>
    <property type="match status" value="1"/>
</dbReference>
<dbReference type="SUPFAM" id="SSF82199">
    <property type="entry name" value="SET domain"/>
    <property type="match status" value="1"/>
</dbReference>
<comment type="subcellular location">
    <subcellularLocation>
        <location evidence="1">Chromosome</location>
    </subcellularLocation>
</comment>
<dbReference type="Gene3D" id="2.170.270.10">
    <property type="entry name" value="SET domain"/>
    <property type="match status" value="1"/>
</dbReference>
<dbReference type="InterPro" id="IPR046341">
    <property type="entry name" value="SET_dom_sf"/>
</dbReference>
<accession>A0A674HFU7</accession>
<dbReference type="GO" id="GO:0002039">
    <property type="term" value="F:p53 binding"/>
    <property type="evidence" value="ECO:0007669"/>
    <property type="project" value="InterPro"/>
</dbReference>
<dbReference type="SMART" id="SM00248">
    <property type="entry name" value="ANK"/>
    <property type="match status" value="5"/>
</dbReference>
<dbReference type="InterPro" id="IPR001214">
    <property type="entry name" value="SET_dom"/>
</dbReference>
<reference evidence="12" key="1">
    <citation type="submission" date="2025-08" db="UniProtKB">
        <authorList>
            <consortium name="Ensembl"/>
        </authorList>
    </citation>
    <scope>IDENTIFICATION</scope>
</reference>